<dbReference type="Proteomes" id="UP001524547">
    <property type="component" value="Unassembled WGS sequence"/>
</dbReference>
<evidence type="ECO:0000256" key="9">
    <source>
        <dbReference type="ARBA" id="ARBA00023277"/>
    </source>
</evidence>
<dbReference type="Pfam" id="PF01370">
    <property type="entry name" value="Epimerase"/>
    <property type="match status" value="1"/>
</dbReference>
<protein>
    <recommendedName>
        <fullName evidence="6 10">UDP-glucose 4-epimerase</fullName>
        <ecNumber evidence="5 10">5.1.3.2</ecNumber>
    </recommendedName>
</protein>
<accession>A0ABT1VUZ4</accession>
<evidence type="ECO:0000256" key="7">
    <source>
        <dbReference type="ARBA" id="ARBA00023027"/>
    </source>
</evidence>
<dbReference type="InterPro" id="IPR001509">
    <property type="entry name" value="Epimerase_deHydtase"/>
</dbReference>
<proteinExistence type="inferred from homology"/>
<evidence type="ECO:0000256" key="1">
    <source>
        <dbReference type="ARBA" id="ARBA00000083"/>
    </source>
</evidence>
<evidence type="ECO:0000256" key="4">
    <source>
        <dbReference type="ARBA" id="ARBA00007637"/>
    </source>
</evidence>
<name>A0ABT1VUZ4_9PROT</name>
<dbReference type="SUPFAM" id="SSF51735">
    <property type="entry name" value="NAD(P)-binding Rossmann-fold domains"/>
    <property type="match status" value="1"/>
</dbReference>
<feature type="region of interest" description="Disordered" evidence="11">
    <location>
        <begin position="328"/>
        <end position="351"/>
    </location>
</feature>
<comment type="pathway">
    <text evidence="3 10">Carbohydrate metabolism; galactose metabolism.</text>
</comment>
<evidence type="ECO:0000313" key="13">
    <source>
        <dbReference type="EMBL" id="MCQ8240154.1"/>
    </source>
</evidence>
<comment type="caution">
    <text evidence="13">The sequence shown here is derived from an EMBL/GenBank/DDBJ whole genome shotgun (WGS) entry which is preliminary data.</text>
</comment>
<keyword evidence="14" id="KW-1185">Reference proteome</keyword>
<evidence type="ECO:0000256" key="11">
    <source>
        <dbReference type="SAM" id="MobiDB-lite"/>
    </source>
</evidence>
<evidence type="ECO:0000256" key="3">
    <source>
        <dbReference type="ARBA" id="ARBA00004947"/>
    </source>
</evidence>
<dbReference type="CDD" id="cd05247">
    <property type="entry name" value="UDP_G4E_1_SDR_e"/>
    <property type="match status" value="1"/>
</dbReference>
<dbReference type="PANTHER" id="PTHR43725:SF53">
    <property type="entry name" value="UDP-ARABINOSE 4-EPIMERASE 1"/>
    <property type="match status" value="1"/>
</dbReference>
<dbReference type="InterPro" id="IPR036291">
    <property type="entry name" value="NAD(P)-bd_dom_sf"/>
</dbReference>
<comment type="cofactor">
    <cofactor evidence="2 10">
        <name>NAD(+)</name>
        <dbReference type="ChEBI" id="CHEBI:57540"/>
    </cofactor>
</comment>
<dbReference type="PANTHER" id="PTHR43725">
    <property type="entry name" value="UDP-GLUCOSE 4-EPIMERASE"/>
    <property type="match status" value="1"/>
</dbReference>
<reference evidence="13 14" key="1">
    <citation type="submission" date="2022-06" db="EMBL/GenBank/DDBJ databases">
        <title>Rhizosaccharibacter gen. nov. sp. nov. KSS12, endophytic bacteria isolated from sugarcane.</title>
        <authorList>
            <person name="Pitiwittayakul N."/>
        </authorList>
    </citation>
    <scope>NUCLEOTIDE SEQUENCE [LARGE SCALE GENOMIC DNA]</scope>
    <source>
        <strain evidence="13 14">KSS12</strain>
    </source>
</reference>
<organism evidence="13 14">
    <name type="scientific">Rhizosaccharibacter radicis</name>
    <dbReference type="NCBI Taxonomy" id="2782605"/>
    <lineage>
        <taxon>Bacteria</taxon>
        <taxon>Pseudomonadati</taxon>
        <taxon>Pseudomonadota</taxon>
        <taxon>Alphaproteobacteria</taxon>
        <taxon>Acetobacterales</taxon>
        <taxon>Acetobacteraceae</taxon>
        <taxon>Rhizosaccharibacter</taxon>
    </lineage>
</organism>
<evidence type="ECO:0000313" key="14">
    <source>
        <dbReference type="Proteomes" id="UP001524547"/>
    </source>
</evidence>
<dbReference type="EC" id="5.1.3.2" evidence="5 10"/>
<dbReference type="NCBIfam" id="TIGR01179">
    <property type="entry name" value="galE"/>
    <property type="match status" value="1"/>
</dbReference>
<dbReference type="Gene3D" id="3.40.50.720">
    <property type="entry name" value="NAD(P)-binding Rossmann-like Domain"/>
    <property type="match status" value="1"/>
</dbReference>
<keyword evidence="7 10" id="KW-0520">NAD</keyword>
<evidence type="ECO:0000256" key="2">
    <source>
        <dbReference type="ARBA" id="ARBA00001911"/>
    </source>
</evidence>
<dbReference type="Gene3D" id="3.90.25.10">
    <property type="entry name" value="UDP-galactose 4-epimerase, domain 1"/>
    <property type="match status" value="1"/>
</dbReference>
<gene>
    <name evidence="13" type="primary">galE</name>
    <name evidence="13" type="ORF">NFI88_04775</name>
</gene>
<feature type="compositionally biased region" description="Basic and acidic residues" evidence="11">
    <location>
        <begin position="328"/>
        <end position="339"/>
    </location>
</feature>
<evidence type="ECO:0000259" key="12">
    <source>
        <dbReference type="Pfam" id="PF01370"/>
    </source>
</evidence>
<keyword evidence="9 10" id="KW-0119">Carbohydrate metabolism</keyword>
<comment type="catalytic activity">
    <reaction evidence="1 10">
        <text>UDP-alpha-D-glucose = UDP-alpha-D-galactose</text>
        <dbReference type="Rhea" id="RHEA:22168"/>
        <dbReference type="ChEBI" id="CHEBI:58885"/>
        <dbReference type="ChEBI" id="CHEBI:66914"/>
        <dbReference type="EC" id="5.1.3.2"/>
    </reaction>
</comment>
<feature type="domain" description="NAD-dependent epimerase/dehydratase" evidence="12">
    <location>
        <begin position="7"/>
        <end position="256"/>
    </location>
</feature>
<sequence length="351" mass="37312">MSENRPVLVTGGAGYIGSHASLALLDAGIPVVVLDNLCTGDRRAVPDGATFIQGSTGDAGLVGDVLRFFQIDAVLHFAGSLVVSDSVANPLGYWRNNVCNTLSLADSCVRAGVERMVFSSTAAVYGPSDAAMVGEDAPTAPITPYGSSKLSAERMLAEAGAAHGLRVAALRYFNVAGADGAGRTGQYTAGATHLIKVACEVATGQRDALDVFGEDYGTPDGTCVRDFIHVSDLAEAHVLALRYLRRGGEATTLNCGYGTGHSVRAVVRAVERETGRPLPLRRAERRPGDIPALVARADRIRQTLGWQPRHQGLDRIVGSSLAWERRMLSDRRPDEDRKPRPATSARPMLTH</sequence>
<comment type="subunit">
    <text evidence="10">Homodimer.</text>
</comment>
<keyword evidence="8 10" id="KW-0413">Isomerase</keyword>
<dbReference type="EMBL" id="JAMZEJ010000003">
    <property type="protein sequence ID" value="MCQ8240154.1"/>
    <property type="molecule type" value="Genomic_DNA"/>
</dbReference>
<dbReference type="RefSeq" id="WP_422918903.1">
    <property type="nucleotide sequence ID" value="NZ_JAMZEJ010000003.1"/>
</dbReference>
<dbReference type="GO" id="GO:0003978">
    <property type="term" value="F:UDP-glucose 4-epimerase activity"/>
    <property type="evidence" value="ECO:0007669"/>
    <property type="project" value="UniProtKB-EC"/>
</dbReference>
<evidence type="ECO:0000256" key="6">
    <source>
        <dbReference type="ARBA" id="ARBA00018569"/>
    </source>
</evidence>
<dbReference type="InterPro" id="IPR005886">
    <property type="entry name" value="UDP_G4E"/>
</dbReference>
<comment type="similarity">
    <text evidence="4 10">Belongs to the NAD(P)-dependent epimerase/dehydratase family.</text>
</comment>
<evidence type="ECO:0000256" key="10">
    <source>
        <dbReference type="RuleBase" id="RU366046"/>
    </source>
</evidence>
<evidence type="ECO:0000256" key="8">
    <source>
        <dbReference type="ARBA" id="ARBA00023235"/>
    </source>
</evidence>
<evidence type="ECO:0000256" key="5">
    <source>
        <dbReference type="ARBA" id="ARBA00013189"/>
    </source>
</evidence>